<accession>A0A420XT42</accession>
<feature type="region of interest" description="Disordered" evidence="2">
    <location>
        <begin position="160"/>
        <end position="191"/>
    </location>
</feature>
<name>A0A420XT42_9ACTN</name>
<dbReference type="SUPFAM" id="SSF50814">
    <property type="entry name" value="Lipocalins"/>
    <property type="match status" value="1"/>
</dbReference>
<comment type="caution">
    <text evidence="1">Lacks conserved residue(s) required for the propagation of feature annotation.</text>
</comment>
<dbReference type="InterPro" id="IPR022939">
    <property type="entry name" value="Nb(III)_bact/plant"/>
</dbReference>
<dbReference type="RefSeq" id="WP_231121353.1">
    <property type="nucleotide sequence ID" value="NZ_RBWV01000009.1"/>
</dbReference>
<reference evidence="4 5" key="1">
    <citation type="submission" date="2018-10" db="EMBL/GenBank/DDBJ databases">
        <title>Genomic Encyclopedia of Archaeal and Bacterial Type Strains, Phase II (KMG-II): from individual species to whole genera.</title>
        <authorList>
            <person name="Goeker M."/>
        </authorList>
    </citation>
    <scope>NUCLEOTIDE SEQUENCE [LARGE SCALE GENOMIC DNA]</scope>
    <source>
        <strain evidence="4 5">RP-AC37</strain>
    </source>
</reference>
<dbReference type="InterPro" id="IPR045165">
    <property type="entry name" value="Nitrobindin"/>
</dbReference>
<dbReference type="InParanoid" id="A0A420XT42"/>
<dbReference type="Pfam" id="PF08768">
    <property type="entry name" value="THAP4_heme-bd"/>
    <property type="match status" value="1"/>
</dbReference>
<comment type="caution">
    <text evidence="4">The sequence shown here is derived from an EMBL/GenBank/DDBJ whole genome shotgun (WGS) entry which is preliminary data.</text>
</comment>
<evidence type="ECO:0000256" key="2">
    <source>
        <dbReference type="SAM" id="MobiDB-lite"/>
    </source>
</evidence>
<keyword evidence="5" id="KW-1185">Reference proteome</keyword>
<dbReference type="PANTHER" id="PTHR15854">
    <property type="entry name" value="THAP4 PROTEIN"/>
    <property type="match status" value="1"/>
</dbReference>
<dbReference type="EMBL" id="RBWV01000009">
    <property type="protein sequence ID" value="RKS79993.1"/>
    <property type="molecule type" value="Genomic_DNA"/>
</dbReference>
<feature type="binding site" evidence="1">
    <location>
        <position position="32"/>
    </location>
    <ligand>
        <name>heme b</name>
        <dbReference type="ChEBI" id="CHEBI:60344"/>
    </ligand>
</feature>
<dbReference type="AlphaFoldDB" id="A0A420XT42"/>
<dbReference type="InterPro" id="IPR014878">
    <property type="entry name" value="THAP4-like_heme-bd"/>
</dbReference>
<dbReference type="Gene3D" id="2.40.128.20">
    <property type="match status" value="1"/>
</dbReference>
<proteinExistence type="inferred from homology"/>
<dbReference type="CDD" id="cd07828">
    <property type="entry name" value="lipocalin_heme-bd-THAP4-like"/>
    <property type="match status" value="1"/>
</dbReference>
<dbReference type="PANTHER" id="PTHR15854:SF4">
    <property type="entry name" value="PEROXYNITRITE ISOMERASE THAP4"/>
    <property type="match status" value="1"/>
</dbReference>
<feature type="short sequence motif" description="GXWXGXG" evidence="1">
    <location>
        <begin position="20"/>
        <end position="26"/>
    </location>
</feature>
<feature type="domain" description="THAP4-like heme-binding" evidence="3">
    <location>
        <begin position="12"/>
        <end position="162"/>
    </location>
</feature>
<dbReference type="InterPro" id="IPR012674">
    <property type="entry name" value="Calycin"/>
</dbReference>
<sequence>MFELPADLPPALVPLAWLVGTWQGAGVIGYPTMQEQQFGQQVVFGHHGADYLTYSSTLWALDAEGVPGAVITAETGYWRPVMGNEVEALIVQPGGVVEVYVGEITTARIELRTDVVTHTLTADEHKAGHRLYGLVQGDLLYAYDKAALEQPMSPYASARLRRVSAEQQLDDPQPAGERPSRFDLPDVAPRA</sequence>
<comment type="similarity">
    <text evidence="1">Belongs to the nitrobindin family.</text>
</comment>
<evidence type="ECO:0000313" key="4">
    <source>
        <dbReference type="EMBL" id="RKS79993.1"/>
    </source>
</evidence>
<comment type="caution">
    <text evidence="1">Lacks the conserved His residue that binds heme iron in the nitrobindin family.</text>
</comment>
<dbReference type="Proteomes" id="UP000281955">
    <property type="component" value="Unassembled WGS sequence"/>
</dbReference>
<organism evidence="4 5">
    <name type="scientific">Motilibacter peucedani</name>
    <dbReference type="NCBI Taxonomy" id="598650"/>
    <lineage>
        <taxon>Bacteria</taxon>
        <taxon>Bacillati</taxon>
        <taxon>Actinomycetota</taxon>
        <taxon>Actinomycetes</taxon>
        <taxon>Motilibacterales</taxon>
        <taxon>Motilibacteraceae</taxon>
        <taxon>Motilibacter</taxon>
    </lineage>
</organism>
<evidence type="ECO:0000256" key="1">
    <source>
        <dbReference type="HAMAP-Rule" id="MF_01297"/>
    </source>
</evidence>
<protein>
    <recommendedName>
        <fullName evidence="1">Ferric nitrobindin-like protein</fullName>
    </recommendedName>
</protein>
<evidence type="ECO:0000313" key="5">
    <source>
        <dbReference type="Proteomes" id="UP000281955"/>
    </source>
</evidence>
<gene>
    <name evidence="4" type="ORF">CLV35_0411</name>
</gene>
<dbReference type="HAMAP" id="MF_01297">
    <property type="entry name" value="nitrobindin"/>
    <property type="match status" value="1"/>
</dbReference>
<evidence type="ECO:0000259" key="3">
    <source>
        <dbReference type="Pfam" id="PF08768"/>
    </source>
</evidence>